<dbReference type="InterPro" id="IPR003169">
    <property type="entry name" value="GYF"/>
</dbReference>
<evidence type="ECO:0000256" key="1">
    <source>
        <dbReference type="SAM" id="Phobius"/>
    </source>
</evidence>
<proteinExistence type="predicted"/>
<reference evidence="4" key="3">
    <citation type="submission" date="2015-04" db="UniProtKB">
        <authorList>
            <consortium name="EnsemblPlants"/>
        </authorList>
    </citation>
    <scope>IDENTIFICATION</scope>
    <source>
        <strain evidence="4">cv. Jemalong A17</strain>
    </source>
</reference>
<dbReference type="PaxDb" id="3880-AES70867"/>
<keyword evidence="1" id="KW-1133">Transmembrane helix</keyword>
<dbReference type="AlphaFoldDB" id="G7J7X3"/>
<dbReference type="STRING" id="3880.G7J7X3"/>
<evidence type="ECO:0000313" key="4">
    <source>
        <dbReference type="EnsemblPlants" id="AES70867"/>
    </source>
</evidence>
<dbReference type="PANTHER" id="PTHR46851:SF23">
    <property type="entry name" value="SWIB_MDM2 DOMAIN-CONTAINING PROTEIN"/>
    <property type="match status" value="1"/>
</dbReference>
<keyword evidence="1" id="KW-0472">Membrane</keyword>
<evidence type="ECO:0000259" key="2">
    <source>
        <dbReference type="PROSITE" id="PS50829"/>
    </source>
</evidence>
<dbReference type="Gene3D" id="3.90.70.200">
    <property type="entry name" value="Plus-3 domain"/>
    <property type="match status" value="1"/>
</dbReference>
<name>G7J7X3_MEDTR</name>
<gene>
    <name evidence="3" type="ordered locus">MTR_3g064290</name>
</gene>
<dbReference type="Gene3D" id="3.30.1490.40">
    <property type="match status" value="1"/>
</dbReference>
<dbReference type="HOGENOM" id="CLU_671535_0_0_1"/>
<dbReference type="PANTHER" id="PTHR46851">
    <property type="entry name" value="OS01G0884500 PROTEIN"/>
    <property type="match status" value="1"/>
</dbReference>
<dbReference type="Proteomes" id="UP000002051">
    <property type="component" value="Chromosome 3"/>
</dbReference>
<sequence>MKYKLERLQHNVLSWHITLLQKEENISDVLLRAIILFLYAYIDICIHITGINRSNKTNQEILLQLSNVPKDVPISKISDDDFSEEECQDLYQRMANGLLKKPTILELEQKARTLHEDITKHWISREIALLRNRIDLYMDRKQKLESPSEQSRLLGEIPEVIPEMVDTNLSPEKSSRKDKVEQIDLPDLVIGETCNSGADFLGPKTPVKNNQDDTTFPATVVQVSVHTASQEKDTSQNLIQYTMKSRDDCKHALVKEPNSDHQSLKCGLPQPSNTISASYDVDCRNLNTNMDANQTVKEIQSVMVADPVKPTVNDFIVLSDSDEEDVNIKVTSAERKGVVSSDVSIWHCSGIRGGGTKGPFSMSVLKRWSESATSSPLNYKVWKTGESEREAILLRDALSSFFPDVKVNNK</sequence>
<dbReference type="PROSITE" id="PS50829">
    <property type="entry name" value="GYF"/>
    <property type="match status" value="1"/>
</dbReference>
<organism evidence="3 5">
    <name type="scientific">Medicago truncatula</name>
    <name type="common">Barrel medic</name>
    <name type="synonym">Medicago tribuloides</name>
    <dbReference type="NCBI Taxonomy" id="3880"/>
    <lineage>
        <taxon>Eukaryota</taxon>
        <taxon>Viridiplantae</taxon>
        <taxon>Streptophyta</taxon>
        <taxon>Embryophyta</taxon>
        <taxon>Tracheophyta</taxon>
        <taxon>Spermatophyta</taxon>
        <taxon>Magnoliopsida</taxon>
        <taxon>eudicotyledons</taxon>
        <taxon>Gunneridae</taxon>
        <taxon>Pentapetalae</taxon>
        <taxon>rosids</taxon>
        <taxon>fabids</taxon>
        <taxon>Fabales</taxon>
        <taxon>Fabaceae</taxon>
        <taxon>Papilionoideae</taxon>
        <taxon>50 kb inversion clade</taxon>
        <taxon>NPAAA clade</taxon>
        <taxon>Hologalegina</taxon>
        <taxon>IRL clade</taxon>
        <taxon>Trifolieae</taxon>
        <taxon>Medicago</taxon>
    </lineage>
</organism>
<evidence type="ECO:0000313" key="3">
    <source>
        <dbReference type="EMBL" id="AES70867.2"/>
    </source>
</evidence>
<dbReference type="EnsemblPlants" id="AES70867">
    <property type="protein sequence ID" value="AES70867"/>
    <property type="gene ID" value="MTR_3g064290"/>
</dbReference>
<reference evidence="3 5" key="1">
    <citation type="journal article" date="2011" name="Nature">
        <title>The Medicago genome provides insight into the evolution of rhizobial symbioses.</title>
        <authorList>
            <person name="Young N.D."/>
            <person name="Debelle F."/>
            <person name="Oldroyd G.E."/>
            <person name="Geurts R."/>
            <person name="Cannon S.B."/>
            <person name="Udvardi M.K."/>
            <person name="Benedito V.A."/>
            <person name="Mayer K.F."/>
            <person name="Gouzy J."/>
            <person name="Schoof H."/>
            <person name="Van de Peer Y."/>
            <person name="Proost S."/>
            <person name="Cook D.R."/>
            <person name="Meyers B.C."/>
            <person name="Spannagl M."/>
            <person name="Cheung F."/>
            <person name="De Mita S."/>
            <person name="Krishnakumar V."/>
            <person name="Gundlach H."/>
            <person name="Zhou S."/>
            <person name="Mudge J."/>
            <person name="Bharti A.K."/>
            <person name="Murray J.D."/>
            <person name="Naoumkina M.A."/>
            <person name="Rosen B."/>
            <person name="Silverstein K.A."/>
            <person name="Tang H."/>
            <person name="Rombauts S."/>
            <person name="Zhao P.X."/>
            <person name="Zhou P."/>
            <person name="Barbe V."/>
            <person name="Bardou P."/>
            <person name="Bechner M."/>
            <person name="Bellec A."/>
            <person name="Berger A."/>
            <person name="Berges H."/>
            <person name="Bidwell S."/>
            <person name="Bisseling T."/>
            <person name="Choisne N."/>
            <person name="Couloux A."/>
            <person name="Denny R."/>
            <person name="Deshpande S."/>
            <person name="Dai X."/>
            <person name="Doyle J.J."/>
            <person name="Dudez A.M."/>
            <person name="Farmer A.D."/>
            <person name="Fouteau S."/>
            <person name="Franken C."/>
            <person name="Gibelin C."/>
            <person name="Gish J."/>
            <person name="Goldstein S."/>
            <person name="Gonzalez A.J."/>
            <person name="Green P.J."/>
            <person name="Hallab A."/>
            <person name="Hartog M."/>
            <person name="Hua A."/>
            <person name="Humphray S.J."/>
            <person name="Jeong D.H."/>
            <person name="Jing Y."/>
            <person name="Jocker A."/>
            <person name="Kenton S.M."/>
            <person name="Kim D.J."/>
            <person name="Klee K."/>
            <person name="Lai H."/>
            <person name="Lang C."/>
            <person name="Lin S."/>
            <person name="Macmil S.L."/>
            <person name="Magdelenat G."/>
            <person name="Matthews L."/>
            <person name="McCorrison J."/>
            <person name="Monaghan E.L."/>
            <person name="Mun J.H."/>
            <person name="Najar F.Z."/>
            <person name="Nicholson C."/>
            <person name="Noirot C."/>
            <person name="O'Bleness M."/>
            <person name="Paule C.R."/>
            <person name="Poulain J."/>
            <person name="Prion F."/>
            <person name="Qin B."/>
            <person name="Qu C."/>
            <person name="Retzel E.F."/>
            <person name="Riddle C."/>
            <person name="Sallet E."/>
            <person name="Samain S."/>
            <person name="Samson N."/>
            <person name="Sanders I."/>
            <person name="Saurat O."/>
            <person name="Scarpelli C."/>
            <person name="Schiex T."/>
            <person name="Segurens B."/>
            <person name="Severin A.J."/>
            <person name="Sherrier D.J."/>
            <person name="Shi R."/>
            <person name="Sims S."/>
            <person name="Singer S.R."/>
            <person name="Sinharoy S."/>
            <person name="Sterck L."/>
            <person name="Viollet A."/>
            <person name="Wang B.B."/>
            <person name="Wang K."/>
            <person name="Wang M."/>
            <person name="Wang X."/>
            <person name="Warfsmann J."/>
            <person name="Weissenbach J."/>
            <person name="White D.D."/>
            <person name="White J.D."/>
            <person name="Wiley G.B."/>
            <person name="Wincker P."/>
            <person name="Xing Y."/>
            <person name="Yang L."/>
            <person name="Yao Z."/>
            <person name="Ying F."/>
            <person name="Zhai J."/>
            <person name="Zhou L."/>
            <person name="Zuber A."/>
            <person name="Denarie J."/>
            <person name="Dixon R.A."/>
            <person name="May G.D."/>
            <person name="Schwartz D.C."/>
            <person name="Rogers J."/>
            <person name="Quetier F."/>
            <person name="Town C.D."/>
            <person name="Roe B.A."/>
        </authorList>
    </citation>
    <scope>NUCLEOTIDE SEQUENCE [LARGE SCALE GENOMIC DNA]</scope>
    <source>
        <strain evidence="3">A17</strain>
        <strain evidence="4 5">cv. Jemalong A17</strain>
    </source>
</reference>
<dbReference type="InterPro" id="IPR045894">
    <property type="entry name" value="At5g08430-like"/>
</dbReference>
<dbReference type="InterPro" id="IPR036128">
    <property type="entry name" value="Plus3-like_sf"/>
</dbReference>
<feature type="domain" description="GYF" evidence="2">
    <location>
        <begin position="343"/>
        <end position="399"/>
    </location>
</feature>
<dbReference type="SUPFAM" id="SSF159042">
    <property type="entry name" value="Plus3-like"/>
    <property type="match status" value="1"/>
</dbReference>
<reference evidence="3 5" key="2">
    <citation type="journal article" date="2014" name="BMC Genomics">
        <title>An improved genome release (version Mt4.0) for the model legume Medicago truncatula.</title>
        <authorList>
            <person name="Tang H."/>
            <person name="Krishnakumar V."/>
            <person name="Bidwell S."/>
            <person name="Rosen B."/>
            <person name="Chan A."/>
            <person name="Zhou S."/>
            <person name="Gentzbittel L."/>
            <person name="Childs K.L."/>
            <person name="Yandell M."/>
            <person name="Gundlach H."/>
            <person name="Mayer K.F."/>
            <person name="Schwartz D.C."/>
            <person name="Town C.D."/>
        </authorList>
    </citation>
    <scope>GENOME REANNOTATION</scope>
    <source>
        <strain evidence="4 5">cv. Jemalong A17</strain>
    </source>
</reference>
<accession>A0A0C3VHM2</accession>
<evidence type="ECO:0000313" key="5">
    <source>
        <dbReference type="Proteomes" id="UP000002051"/>
    </source>
</evidence>
<dbReference type="EMBL" id="CM001219">
    <property type="protein sequence ID" value="AES70867.2"/>
    <property type="molecule type" value="Genomic_DNA"/>
</dbReference>
<dbReference type="eggNOG" id="KOG1946">
    <property type="taxonomic scope" value="Eukaryota"/>
</dbReference>
<keyword evidence="5" id="KW-1185">Reference proteome</keyword>
<dbReference type="InterPro" id="IPR035445">
    <property type="entry name" value="GYF-like_dom_sf"/>
</dbReference>
<dbReference type="GO" id="GO:0003677">
    <property type="term" value="F:DNA binding"/>
    <property type="evidence" value="ECO:0007669"/>
    <property type="project" value="InterPro"/>
</dbReference>
<accession>G7J7X3</accession>
<feature type="transmembrane region" description="Helical" evidence="1">
    <location>
        <begin position="29"/>
        <end position="50"/>
    </location>
</feature>
<protein>
    <submittedName>
        <fullName evidence="3">SWIB/MDM2 domain-containing protein</fullName>
    </submittedName>
</protein>
<keyword evidence="1" id="KW-0812">Transmembrane</keyword>